<dbReference type="NCBIfam" id="TIGR00778">
    <property type="entry name" value="ahpD_dom"/>
    <property type="match status" value="1"/>
</dbReference>
<evidence type="ECO:0000313" key="2">
    <source>
        <dbReference type="EMBL" id="GGX59393.1"/>
    </source>
</evidence>
<dbReference type="Pfam" id="PF02627">
    <property type="entry name" value="CMD"/>
    <property type="match status" value="1"/>
</dbReference>
<protein>
    <recommendedName>
        <fullName evidence="1">Carboxymuconolactone decarboxylase-like domain-containing protein</fullName>
    </recommendedName>
</protein>
<dbReference type="InterPro" id="IPR004675">
    <property type="entry name" value="AhpD_core"/>
</dbReference>
<reference evidence="2" key="2">
    <citation type="submission" date="2020-09" db="EMBL/GenBank/DDBJ databases">
        <authorList>
            <person name="Sun Q."/>
            <person name="Kim S."/>
        </authorList>
    </citation>
    <scope>NUCLEOTIDE SEQUENCE</scope>
    <source>
        <strain evidence="2">KCTC 22169</strain>
    </source>
</reference>
<dbReference type="GO" id="GO:0051920">
    <property type="term" value="F:peroxiredoxin activity"/>
    <property type="evidence" value="ECO:0007669"/>
    <property type="project" value="InterPro"/>
</dbReference>
<feature type="domain" description="Carboxymuconolactone decarboxylase-like" evidence="1">
    <location>
        <begin position="23"/>
        <end position="101"/>
    </location>
</feature>
<gene>
    <name evidence="2" type="ORF">GCM10007392_29100</name>
</gene>
<dbReference type="PANTHER" id="PTHR33930">
    <property type="entry name" value="ALKYL HYDROPEROXIDE REDUCTASE AHPD"/>
    <property type="match status" value="1"/>
</dbReference>
<dbReference type="Proteomes" id="UP000626148">
    <property type="component" value="Unassembled WGS sequence"/>
</dbReference>
<dbReference type="SUPFAM" id="SSF69118">
    <property type="entry name" value="AhpD-like"/>
    <property type="match status" value="1"/>
</dbReference>
<comment type="caution">
    <text evidence="2">The sequence shown here is derived from an EMBL/GenBank/DDBJ whole genome shotgun (WGS) entry which is preliminary data.</text>
</comment>
<name>A0A918KDH5_9GAMM</name>
<accession>A0A918KDH5</accession>
<proteinExistence type="predicted"/>
<dbReference type="PANTHER" id="PTHR33930:SF2">
    <property type="entry name" value="BLR3452 PROTEIN"/>
    <property type="match status" value="1"/>
</dbReference>
<sequence length="114" mass="12393">MNAMLDNLKALTPSLIALRKDRPDMYDAFQSVGKTVYKDGEISHLNKELMATAIALSQKCDPCIAHHVKALVRMGVTRGAFEEMLEVVVQMGGGPGLMKAGEALGVFDELTKKD</sequence>
<evidence type="ECO:0000259" key="1">
    <source>
        <dbReference type="Pfam" id="PF02627"/>
    </source>
</evidence>
<keyword evidence="3" id="KW-1185">Reference proteome</keyword>
<reference evidence="2" key="1">
    <citation type="journal article" date="2014" name="Int. J. Syst. Evol. Microbiol.">
        <title>Complete genome sequence of Corynebacterium casei LMG S-19264T (=DSM 44701T), isolated from a smear-ripened cheese.</title>
        <authorList>
            <consortium name="US DOE Joint Genome Institute (JGI-PGF)"/>
            <person name="Walter F."/>
            <person name="Albersmeier A."/>
            <person name="Kalinowski J."/>
            <person name="Ruckert C."/>
        </authorList>
    </citation>
    <scope>NUCLEOTIDE SEQUENCE</scope>
    <source>
        <strain evidence="2">KCTC 22169</strain>
    </source>
</reference>
<dbReference type="InterPro" id="IPR003779">
    <property type="entry name" value="CMD-like"/>
</dbReference>
<dbReference type="Gene3D" id="1.20.1290.10">
    <property type="entry name" value="AhpD-like"/>
    <property type="match status" value="1"/>
</dbReference>
<dbReference type="RefSeq" id="WP_189609940.1">
    <property type="nucleotide sequence ID" value="NZ_BMXR01000007.1"/>
</dbReference>
<dbReference type="EMBL" id="BMXR01000007">
    <property type="protein sequence ID" value="GGX59393.1"/>
    <property type="molecule type" value="Genomic_DNA"/>
</dbReference>
<dbReference type="InterPro" id="IPR029032">
    <property type="entry name" value="AhpD-like"/>
</dbReference>
<organism evidence="2 3">
    <name type="scientific">Saccharospirillum salsuginis</name>
    <dbReference type="NCBI Taxonomy" id="418750"/>
    <lineage>
        <taxon>Bacteria</taxon>
        <taxon>Pseudomonadati</taxon>
        <taxon>Pseudomonadota</taxon>
        <taxon>Gammaproteobacteria</taxon>
        <taxon>Oceanospirillales</taxon>
        <taxon>Saccharospirillaceae</taxon>
        <taxon>Saccharospirillum</taxon>
    </lineage>
</organism>
<evidence type="ECO:0000313" key="3">
    <source>
        <dbReference type="Proteomes" id="UP000626148"/>
    </source>
</evidence>
<dbReference type="AlphaFoldDB" id="A0A918KDH5"/>